<dbReference type="PANTHER" id="PTHR21342">
    <property type="entry name" value="PHOSPHOPANTETHEINE ADENYLYLTRANSFERASE"/>
    <property type="match status" value="1"/>
</dbReference>
<proteinExistence type="predicted"/>
<dbReference type="EC" id="2.7.7.18" evidence="4"/>
<dbReference type="RefSeq" id="WP_267980002.1">
    <property type="nucleotide sequence ID" value="NZ_JAPQKF010000001.1"/>
</dbReference>
<accession>A0ABT7WJ11</accession>
<evidence type="ECO:0000313" key="5">
    <source>
        <dbReference type="Proteomes" id="UP001168524"/>
    </source>
</evidence>
<comment type="caution">
    <text evidence="4">The sequence shown here is derived from an EMBL/GenBank/DDBJ whole genome shotgun (WGS) entry which is preliminary data.</text>
</comment>
<keyword evidence="1 4" id="KW-0808">Transferase</keyword>
<dbReference type="NCBIfam" id="NF010365">
    <property type="entry name" value="PRK13793.1"/>
    <property type="match status" value="1"/>
</dbReference>
<evidence type="ECO:0000256" key="2">
    <source>
        <dbReference type="ARBA" id="ARBA00022695"/>
    </source>
</evidence>
<dbReference type="Proteomes" id="UP001168524">
    <property type="component" value="Unassembled WGS sequence"/>
</dbReference>
<organism evidence="4 5">
    <name type="scientific">Acinetobacter thutiue</name>
    <dbReference type="NCBI Taxonomy" id="2998078"/>
    <lineage>
        <taxon>Bacteria</taxon>
        <taxon>Pseudomonadati</taxon>
        <taxon>Pseudomonadota</taxon>
        <taxon>Gammaproteobacteria</taxon>
        <taxon>Moraxellales</taxon>
        <taxon>Moraxellaceae</taxon>
        <taxon>Acinetobacter</taxon>
    </lineage>
</organism>
<name>A0ABT7WJ11_9GAMM</name>
<sequence>MYTFDYLVFIGRFQPFHLAHMQTIEIALQQSQHVILALGSAQLERNIKNPFLATEREQMILSNFSEQDQKRIHFVHVIDVYNDEKWVKQVKGLVNQIIQPNAKVGLIGHFKDESSYYLALFPEWEMVELDSLKDAISATPMREAYYRGEIHTEFFPEGTVQFLTQFQKSPIYTELQKKYLADDRSNIQ</sequence>
<reference evidence="4" key="1">
    <citation type="submission" date="2023-06" db="EMBL/GenBank/DDBJ databases">
        <title>Two novel species of Acinetobacter isolated from motorbike repairing workshop in Vietnam.</title>
        <authorList>
            <person name="Le N.T.T."/>
        </authorList>
    </citation>
    <scope>NUCLEOTIDE SEQUENCE</scope>
    <source>
        <strain evidence="4">VNH17</strain>
    </source>
</reference>
<dbReference type="EMBL" id="JAUDZE010000001">
    <property type="protein sequence ID" value="MDN0012633.1"/>
    <property type="molecule type" value="Genomic_DNA"/>
</dbReference>
<dbReference type="SUPFAM" id="SSF52374">
    <property type="entry name" value="Nucleotidylyl transferase"/>
    <property type="match status" value="1"/>
</dbReference>
<evidence type="ECO:0000259" key="3">
    <source>
        <dbReference type="Pfam" id="PF01467"/>
    </source>
</evidence>
<gene>
    <name evidence="4" type="ORF">QTA56_00065</name>
</gene>
<dbReference type="Pfam" id="PF01467">
    <property type="entry name" value="CTP_transf_like"/>
    <property type="match status" value="1"/>
</dbReference>
<feature type="domain" description="Cytidyltransferase-like" evidence="3">
    <location>
        <begin position="8"/>
        <end position="63"/>
    </location>
</feature>
<dbReference type="InterPro" id="IPR014729">
    <property type="entry name" value="Rossmann-like_a/b/a_fold"/>
</dbReference>
<dbReference type="PANTHER" id="PTHR21342:SF0">
    <property type="entry name" value="BIFUNCTIONAL NMN ADENYLYLTRANSFERASE_NUDIX HYDROLASE"/>
    <property type="match status" value="1"/>
</dbReference>
<dbReference type="InterPro" id="IPR004821">
    <property type="entry name" value="Cyt_trans-like"/>
</dbReference>
<keyword evidence="2 4" id="KW-0548">Nucleotidyltransferase</keyword>
<dbReference type="NCBIfam" id="TIGR00125">
    <property type="entry name" value="cyt_tran_rel"/>
    <property type="match status" value="1"/>
</dbReference>
<keyword evidence="5" id="KW-1185">Reference proteome</keyword>
<protein>
    <submittedName>
        <fullName evidence="4">Nicotinate-nicotinamide nucleotide adenylyltransferase</fullName>
        <ecNumber evidence="4">2.7.7.18</ecNumber>
    </submittedName>
</protein>
<dbReference type="GO" id="GO:0004515">
    <property type="term" value="F:nicotinate-nucleotide adenylyltransferase activity"/>
    <property type="evidence" value="ECO:0007669"/>
    <property type="project" value="UniProtKB-EC"/>
</dbReference>
<dbReference type="Gene3D" id="3.40.50.620">
    <property type="entry name" value="HUPs"/>
    <property type="match status" value="1"/>
</dbReference>
<evidence type="ECO:0000256" key="1">
    <source>
        <dbReference type="ARBA" id="ARBA00022679"/>
    </source>
</evidence>
<evidence type="ECO:0000313" key="4">
    <source>
        <dbReference type="EMBL" id="MDN0012633.1"/>
    </source>
</evidence>